<evidence type="ECO:0000259" key="2">
    <source>
        <dbReference type="Pfam" id="PF03372"/>
    </source>
</evidence>
<dbReference type="Pfam" id="PF03372">
    <property type="entry name" value="Exo_endo_phos"/>
    <property type="match status" value="1"/>
</dbReference>
<reference evidence="5" key="1">
    <citation type="submission" date="2012-12" db="EMBL/GenBank/DDBJ databases">
        <authorList>
            <person name="Hellsten U."/>
            <person name="Grimwood J."/>
            <person name="Chapman J.A."/>
            <person name="Shapiro H."/>
            <person name="Aerts A."/>
            <person name="Otillar R.P."/>
            <person name="Terry A.Y."/>
            <person name="Boore J.L."/>
            <person name="Simakov O."/>
            <person name="Marletaz F."/>
            <person name="Cho S.-J."/>
            <person name="Edsinger-Gonzales E."/>
            <person name="Havlak P."/>
            <person name="Kuo D.-H."/>
            <person name="Larsson T."/>
            <person name="Lv J."/>
            <person name="Arendt D."/>
            <person name="Savage R."/>
            <person name="Osoegawa K."/>
            <person name="de Jong P."/>
            <person name="Lindberg D.R."/>
            <person name="Seaver E.C."/>
            <person name="Weisblat D.A."/>
            <person name="Putnam N.H."/>
            <person name="Grigoriev I.V."/>
            <person name="Rokhsar D.S."/>
        </authorList>
    </citation>
    <scope>NUCLEOTIDE SEQUENCE</scope>
</reference>
<proteinExistence type="predicted"/>
<dbReference type="HOGENOM" id="CLU_000680_8_6_1"/>
<dbReference type="OrthoDB" id="418748at2759"/>
<dbReference type="EnsemblMetazoa" id="HelroT158452">
    <property type="protein sequence ID" value="HelroP158452"/>
    <property type="gene ID" value="HelroG158452"/>
</dbReference>
<dbReference type="PANTHER" id="PTHR43250">
    <property type="entry name" value="EXODEOXYRIBONUCLEASE III"/>
    <property type="match status" value="1"/>
</dbReference>
<dbReference type="Proteomes" id="UP000015101">
    <property type="component" value="Unassembled WGS sequence"/>
</dbReference>
<gene>
    <name evidence="4" type="primary">20197882</name>
    <name evidence="3" type="ORF">HELRODRAFT_158452</name>
</gene>
<evidence type="ECO:0000256" key="1">
    <source>
        <dbReference type="SAM" id="MobiDB-lite"/>
    </source>
</evidence>
<name>T1EMT2_HELRO</name>
<dbReference type="RefSeq" id="XP_009008765.1">
    <property type="nucleotide sequence ID" value="XM_009010517.1"/>
</dbReference>
<evidence type="ECO:0000313" key="3">
    <source>
        <dbReference type="EMBL" id="ESO12045.1"/>
    </source>
</evidence>
<reference evidence="4" key="3">
    <citation type="submission" date="2015-06" db="UniProtKB">
        <authorList>
            <consortium name="EnsemblMetazoa"/>
        </authorList>
    </citation>
    <scope>IDENTIFICATION</scope>
</reference>
<dbReference type="InterPro" id="IPR005135">
    <property type="entry name" value="Endo/exonuclease/phosphatase"/>
</dbReference>
<dbReference type="EMBL" id="KB095811">
    <property type="protein sequence ID" value="ESO12045.1"/>
    <property type="molecule type" value="Genomic_DNA"/>
</dbReference>
<dbReference type="GO" id="GO:0008311">
    <property type="term" value="F:double-stranded DNA 3'-5' DNA exonuclease activity"/>
    <property type="evidence" value="ECO:0007669"/>
    <property type="project" value="InterPro"/>
</dbReference>
<dbReference type="InterPro" id="IPR037493">
    <property type="entry name" value="ExoIII-like"/>
</dbReference>
<dbReference type="Gene3D" id="3.60.10.10">
    <property type="entry name" value="Endonuclease/exonuclease/phosphatase"/>
    <property type="match status" value="1"/>
</dbReference>
<dbReference type="GO" id="GO:0006281">
    <property type="term" value="P:DNA repair"/>
    <property type="evidence" value="ECO:0007669"/>
    <property type="project" value="InterPro"/>
</dbReference>
<dbReference type="EMBL" id="AMQM01000040">
    <property type="status" value="NOT_ANNOTATED_CDS"/>
    <property type="molecule type" value="Genomic_DNA"/>
</dbReference>
<sequence>MVESAQPYKPSDLKDSQQALSGHRVPRIHGKYAIAERCCSKIQNGPSMVLRLGTLNVGSLTSRSMETAEMLERKRIDICCLQETRWKSNGVCHINPDNEKYKLFWNGQKTAKNGVGIFFKEPLAQERKKQMVLTKDMAVLALENGMKMATASLSLLKVTGFVY</sequence>
<dbReference type="KEGG" id="hro:HELRODRAFT_158452"/>
<dbReference type="InterPro" id="IPR036691">
    <property type="entry name" value="Endo/exonu/phosph_ase_sf"/>
</dbReference>
<evidence type="ECO:0000313" key="5">
    <source>
        <dbReference type="Proteomes" id="UP000015101"/>
    </source>
</evidence>
<dbReference type="InParanoid" id="T1EMT2"/>
<dbReference type="GeneID" id="20197882"/>
<dbReference type="CTD" id="20197882"/>
<dbReference type="AlphaFoldDB" id="T1EMT2"/>
<feature type="domain" description="Endonuclease/exonuclease/phosphatase" evidence="2">
    <location>
        <begin position="53"/>
        <end position="129"/>
    </location>
</feature>
<reference evidence="3 5" key="2">
    <citation type="journal article" date="2013" name="Nature">
        <title>Insights into bilaterian evolution from three spiralian genomes.</title>
        <authorList>
            <person name="Simakov O."/>
            <person name="Marletaz F."/>
            <person name="Cho S.J."/>
            <person name="Edsinger-Gonzales E."/>
            <person name="Havlak P."/>
            <person name="Hellsten U."/>
            <person name="Kuo D.H."/>
            <person name="Larsson T."/>
            <person name="Lv J."/>
            <person name="Arendt D."/>
            <person name="Savage R."/>
            <person name="Osoegawa K."/>
            <person name="de Jong P."/>
            <person name="Grimwood J."/>
            <person name="Chapman J.A."/>
            <person name="Shapiro H."/>
            <person name="Aerts A."/>
            <person name="Otillar R.P."/>
            <person name="Terry A.Y."/>
            <person name="Boore J.L."/>
            <person name="Grigoriev I.V."/>
            <person name="Lindberg D.R."/>
            <person name="Seaver E.C."/>
            <person name="Weisblat D.A."/>
            <person name="Putnam N.H."/>
            <person name="Rokhsar D.S."/>
        </authorList>
    </citation>
    <scope>NUCLEOTIDE SEQUENCE</scope>
</reference>
<accession>T1EMT2</accession>
<organism evidence="4 5">
    <name type="scientific">Helobdella robusta</name>
    <name type="common">Californian leech</name>
    <dbReference type="NCBI Taxonomy" id="6412"/>
    <lineage>
        <taxon>Eukaryota</taxon>
        <taxon>Metazoa</taxon>
        <taxon>Spiralia</taxon>
        <taxon>Lophotrochozoa</taxon>
        <taxon>Annelida</taxon>
        <taxon>Clitellata</taxon>
        <taxon>Hirudinea</taxon>
        <taxon>Rhynchobdellida</taxon>
        <taxon>Glossiphoniidae</taxon>
        <taxon>Helobdella</taxon>
    </lineage>
</organism>
<dbReference type="PANTHER" id="PTHR43250:SF2">
    <property type="entry name" value="EXODEOXYRIBONUCLEASE III"/>
    <property type="match status" value="1"/>
</dbReference>
<evidence type="ECO:0000313" key="4">
    <source>
        <dbReference type="EnsemblMetazoa" id="HelroP158452"/>
    </source>
</evidence>
<protein>
    <recommendedName>
        <fullName evidence="2">Endonuclease/exonuclease/phosphatase domain-containing protein</fullName>
    </recommendedName>
</protein>
<feature type="region of interest" description="Disordered" evidence="1">
    <location>
        <begin position="1"/>
        <end position="20"/>
    </location>
</feature>
<dbReference type="SUPFAM" id="SSF56219">
    <property type="entry name" value="DNase I-like"/>
    <property type="match status" value="1"/>
</dbReference>
<keyword evidence="5" id="KW-1185">Reference proteome</keyword>